<dbReference type="RefSeq" id="WP_008334740.1">
    <property type="nucleotide sequence ID" value="NZ_CH902578.1"/>
</dbReference>
<dbReference type="STRING" id="314271.RB2654_19643"/>
<dbReference type="EMBL" id="AAMT01000001">
    <property type="protein sequence ID" value="EAQ14830.1"/>
    <property type="molecule type" value="Genomic_DNA"/>
</dbReference>
<reference evidence="2 3" key="1">
    <citation type="journal article" date="2010" name="J. Bacteriol.">
        <title>Genome sequences of Pelagibaca bermudensis HTCC2601T and Maritimibacter alkaliphilus HTCC2654T, the type strains of two marine Roseobacter genera.</title>
        <authorList>
            <person name="Thrash J.C."/>
            <person name="Cho J.C."/>
            <person name="Ferriera S."/>
            <person name="Johnson J."/>
            <person name="Vergin K.L."/>
            <person name="Giovannoni S.J."/>
        </authorList>
    </citation>
    <scope>NUCLEOTIDE SEQUENCE [LARGE SCALE GENOMIC DNA]</scope>
    <source>
        <strain evidence="2 3">HTCC2654</strain>
    </source>
</reference>
<feature type="chain" id="PRO_5002661598" evidence="1">
    <location>
        <begin position="18"/>
        <end position="132"/>
    </location>
</feature>
<evidence type="ECO:0000313" key="2">
    <source>
        <dbReference type="EMBL" id="EAQ14830.1"/>
    </source>
</evidence>
<dbReference type="HOGENOM" id="CLU_1915499_0_0_5"/>
<protein>
    <submittedName>
        <fullName evidence="2">Uncharacterized protein</fullName>
    </submittedName>
</protein>
<proteinExistence type="predicted"/>
<name>A3VA89_9RHOB</name>
<dbReference type="OrthoDB" id="7304934at2"/>
<gene>
    <name evidence="2" type="ORF">RB2654_19643</name>
</gene>
<evidence type="ECO:0000256" key="1">
    <source>
        <dbReference type="SAM" id="SignalP"/>
    </source>
</evidence>
<keyword evidence="1" id="KW-0732">Signal</keyword>
<organism evidence="2 3">
    <name type="scientific">Maritimibacter alkaliphilus HTCC2654</name>
    <dbReference type="NCBI Taxonomy" id="314271"/>
    <lineage>
        <taxon>Bacteria</taxon>
        <taxon>Pseudomonadati</taxon>
        <taxon>Pseudomonadota</taxon>
        <taxon>Alphaproteobacteria</taxon>
        <taxon>Rhodobacterales</taxon>
        <taxon>Roseobacteraceae</taxon>
        <taxon>Maritimibacter</taxon>
    </lineage>
</organism>
<accession>A3VA89</accession>
<sequence length="132" mass="15026">MIRAALLAFCLPLTAVAAESERLTPQQFEEYVTGKTLMYGFDGQNYGGEDYLPGRTVRWSFLDGRCKSGHWYPDDGNICFIYEDNPEPQCWSFFLRGSTLVARFENNPEYEELYETGESEEPLLCLGPEVGV</sequence>
<feature type="signal peptide" evidence="1">
    <location>
        <begin position="1"/>
        <end position="17"/>
    </location>
</feature>
<keyword evidence="3" id="KW-1185">Reference proteome</keyword>
<dbReference type="Proteomes" id="UP000002931">
    <property type="component" value="Unassembled WGS sequence"/>
</dbReference>
<comment type="caution">
    <text evidence="2">The sequence shown here is derived from an EMBL/GenBank/DDBJ whole genome shotgun (WGS) entry which is preliminary data.</text>
</comment>
<evidence type="ECO:0000313" key="3">
    <source>
        <dbReference type="Proteomes" id="UP000002931"/>
    </source>
</evidence>
<dbReference type="AlphaFoldDB" id="A3VA89"/>
<dbReference type="eggNOG" id="ENOG50319IW">
    <property type="taxonomic scope" value="Bacteria"/>
</dbReference>